<dbReference type="STRING" id="686340.Metal_0892"/>
<evidence type="ECO:0000313" key="3">
    <source>
        <dbReference type="EMBL" id="EIC28716.1"/>
    </source>
</evidence>
<organism evidence="3 4">
    <name type="scientific">Methylomicrobium album BG8</name>
    <dbReference type="NCBI Taxonomy" id="686340"/>
    <lineage>
        <taxon>Bacteria</taxon>
        <taxon>Pseudomonadati</taxon>
        <taxon>Pseudomonadota</taxon>
        <taxon>Gammaproteobacteria</taxon>
        <taxon>Methylococcales</taxon>
        <taxon>Methylococcaceae</taxon>
        <taxon>Methylomicrobium</taxon>
    </lineage>
</organism>
<dbReference type="InterPro" id="IPR051803">
    <property type="entry name" value="TA_system_RelE-like_toxin"/>
</dbReference>
<dbReference type="AlphaFoldDB" id="H8GFW5"/>
<dbReference type="HOGENOM" id="CLU_147162_10_1_6"/>
<dbReference type="Proteomes" id="UP000005090">
    <property type="component" value="Chromosome"/>
</dbReference>
<evidence type="ECO:0000256" key="2">
    <source>
        <dbReference type="ARBA" id="ARBA00022649"/>
    </source>
</evidence>
<dbReference type="eggNOG" id="COG3668">
    <property type="taxonomic scope" value="Bacteria"/>
</dbReference>
<evidence type="ECO:0000313" key="4">
    <source>
        <dbReference type="Proteomes" id="UP000005090"/>
    </source>
</evidence>
<comment type="similarity">
    <text evidence="1">Belongs to the RelE toxin family.</text>
</comment>
<evidence type="ECO:0000256" key="1">
    <source>
        <dbReference type="ARBA" id="ARBA00006226"/>
    </source>
</evidence>
<accession>H8GFW5</accession>
<dbReference type="InterPro" id="IPR035093">
    <property type="entry name" value="RelE/ParE_toxin_dom_sf"/>
</dbReference>
<proteinExistence type="inferred from homology"/>
<dbReference type="Pfam" id="PF05016">
    <property type="entry name" value="ParE_toxin"/>
    <property type="match status" value="1"/>
</dbReference>
<dbReference type="PANTHER" id="PTHR33755:SF9">
    <property type="entry name" value="TOXIN PARE1"/>
    <property type="match status" value="1"/>
</dbReference>
<dbReference type="RefSeq" id="WP_005369987.1">
    <property type="nucleotide sequence ID" value="NZ_CM001475.1"/>
</dbReference>
<keyword evidence="2" id="KW-1277">Toxin-antitoxin system</keyword>
<dbReference type="EMBL" id="CM001475">
    <property type="protein sequence ID" value="EIC28716.1"/>
    <property type="molecule type" value="Genomic_DNA"/>
</dbReference>
<dbReference type="PANTHER" id="PTHR33755">
    <property type="entry name" value="TOXIN PARE1-RELATED"/>
    <property type="match status" value="1"/>
</dbReference>
<reference evidence="3 4" key="1">
    <citation type="journal article" date="2013" name="Genome Announc.">
        <title>Genome Sequence of the Obligate Gammaproteobacterial Methanotroph Methylomicrobium album Strain BG8.</title>
        <authorList>
            <person name="Kits K.D."/>
            <person name="Kalyuzhnaya M.G."/>
            <person name="Klotz M.G."/>
            <person name="Jetten M.S."/>
            <person name="Op den Camp H.J."/>
            <person name="Vuilleumier S."/>
            <person name="Bringel F."/>
            <person name="Dispirito A.A."/>
            <person name="Murrell J.C."/>
            <person name="Bruce D."/>
            <person name="Cheng J.F."/>
            <person name="Copeland A."/>
            <person name="Goodwin L."/>
            <person name="Hauser L."/>
            <person name="Lajus A."/>
            <person name="Land M.L."/>
            <person name="Lapidus A."/>
            <person name="Lucas S."/>
            <person name="Medigue C."/>
            <person name="Pitluck S."/>
            <person name="Woyke T."/>
            <person name="Zeytun A."/>
            <person name="Stein L.Y."/>
        </authorList>
    </citation>
    <scope>NUCLEOTIDE SEQUENCE [LARGE SCALE GENOMIC DNA]</scope>
    <source>
        <strain evidence="3 4">BG8</strain>
    </source>
</reference>
<gene>
    <name evidence="3" type="ORF">Metal_0892</name>
</gene>
<name>H8GFW5_METAL</name>
<keyword evidence="4" id="KW-1185">Reference proteome</keyword>
<dbReference type="Gene3D" id="3.30.2310.20">
    <property type="entry name" value="RelE-like"/>
    <property type="match status" value="1"/>
</dbReference>
<dbReference type="InterPro" id="IPR007712">
    <property type="entry name" value="RelE/ParE_toxin"/>
</dbReference>
<sequence length="96" mass="11043">MATARFTPLTRSDLKEIRDFIARDKLTAASQYMAMLKQKCELLTDFPGLGIQRDEYCGLYKFSVDSYLIFYRISQTGIDIIRVLHGSRDIDSILRG</sequence>
<protein>
    <submittedName>
        <fullName evidence="3">Plasmid stabilization system protein</fullName>
    </submittedName>
</protein>